<accession>A0A853IV80</accession>
<evidence type="ECO:0000313" key="4">
    <source>
        <dbReference type="Proteomes" id="UP000589716"/>
    </source>
</evidence>
<protein>
    <submittedName>
        <fullName evidence="3">Peptidoglycan-binding protein</fullName>
    </submittedName>
</protein>
<dbReference type="AlphaFoldDB" id="A0A853IV80"/>
<feature type="compositionally biased region" description="Low complexity" evidence="1">
    <location>
        <begin position="39"/>
        <end position="51"/>
    </location>
</feature>
<feature type="region of interest" description="Disordered" evidence="1">
    <location>
        <begin position="120"/>
        <end position="143"/>
    </location>
</feature>
<feature type="region of interest" description="Disordered" evidence="1">
    <location>
        <begin position="1"/>
        <end position="79"/>
    </location>
</feature>
<dbReference type="EMBL" id="JACCKX010000001">
    <property type="protein sequence ID" value="NZA02004.1"/>
    <property type="molecule type" value="Genomic_DNA"/>
</dbReference>
<name>A0A853IV80_9BURK</name>
<evidence type="ECO:0000313" key="3">
    <source>
        <dbReference type="EMBL" id="NZA02004.1"/>
    </source>
</evidence>
<gene>
    <name evidence="3" type="ORF">H0I39_10015</name>
</gene>
<evidence type="ECO:0000256" key="1">
    <source>
        <dbReference type="SAM" id="MobiDB-lite"/>
    </source>
</evidence>
<keyword evidence="4" id="KW-1185">Reference proteome</keyword>
<dbReference type="Proteomes" id="UP000589716">
    <property type="component" value="Unassembled WGS sequence"/>
</dbReference>
<evidence type="ECO:0000259" key="2">
    <source>
        <dbReference type="Pfam" id="PF01471"/>
    </source>
</evidence>
<organism evidence="3 4">
    <name type="scientific">Ottowia beijingensis</name>
    <dbReference type="NCBI Taxonomy" id="1207057"/>
    <lineage>
        <taxon>Bacteria</taxon>
        <taxon>Pseudomonadati</taxon>
        <taxon>Pseudomonadota</taxon>
        <taxon>Betaproteobacteria</taxon>
        <taxon>Burkholderiales</taxon>
        <taxon>Comamonadaceae</taxon>
        <taxon>Ottowia</taxon>
    </lineage>
</organism>
<reference evidence="3 4" key="1">
    <citation type="submission" date="2020-07" db="EMBL/GenBank/DDBJ databases">
        <authorList>
            <person name="Maaloum M."/>
        </authorList>
    </citation>
    <scope>NUCLEOTIDE SEQUENCE [LARGE SCALE GENOMIC DNA]</scope>
    <source>
        <strain evidence="3 4">GCS-AN-3</strain>
    </source>
</reference>
<feature type="compositionally biased region" description="Basic and acidic residues" evidence="1">
    <location>
        <begin position="120"/>
        <end position="135"/>
    </location>
</feature>
<dbReference type="Pfam" id="PF01471">
    <property type="entry name" value="PG_binding_1"/>
    <property type="match status" value="1"/>
</dbReference>
<feature type="domain" description="Peptidoglycan binding-like" evidence="2">
    <location>
        <begin position="88"/>
        <end position="139"/>
    </location>
</feature>
<dbReference type="InterPro" id="IPR002477">
    <property type="entry name" value="Peptidoglycan-bd-like"/>
</dbReference>
<dbReference type="InterPro" id="IPR036366">
    <property type="entry name" value="PGBDSf"/>
</dbReference>
<dbReference type="InterPro" id="IPR036365">
    <property type="entry name" value="PGBD-like_sf"/>
</dbReference>
<dbReference type="SUPFAM" id="SSF47090">
    <property type="entry name" value="PGBD-like"/>
    <property type="match status" value="1"/>
</dbReference>
<proteinExistence type="predicted"/>
<dbReference type="Gene3D" id="1.10.101.10">
    <property type="entry name" value="PGBD-like superfamily/PGBD"/>
    <property type="match status" value="1"/>
</dbReference>
<comment type="caution">
    <text evidence="3">The sequence shown here is derived from an EMBL/GenBank/DDBJ whole genome shotgun (WGS) entry which is preliminary data.</text>
</comment>
<sequence length="143" mass="15161">MGVVRPPPRCHEPPHRRPHPCRTALLRLSGRLPVDRTAAPRARSGPAAAGPITPPPQLLPPHGRVVTAPLPGRPEPAPVVAPARLTLRDAQTRLNGMGYDAGPADGVVGRRTAAALRAFQRDHGLPDSGRLDEATRQALTAPR</sequence>